<dbReference type="Proteomes" id="UP000634660">
    <property type="component" value="Unassembled WGS sequence"/>
</dbReference>
<name>A0A918VBW0_9ACTN</name>
<dbReference type="AlphaFoldDB" id="A0A918VBW0"/>
<dbReference type="RefSeq" id="WP_189829024.1">
    <property type="nucleotide sequence ID" value="NZ_BMVX01000028.1"/>
</dbReference>
<organism evidence="1 2">
    <name type="scientific">Streptomyces subrutilus</name>
    <dbReference type="NCBI Taxonomy" id="36818"/>
    <lineage>
        <taxon>Bacteria</taxon>
        <taxon>Bacillati</taxon>
        <taxon>Actinomycetota</taxon>
        <taxon>Actinomycetes</taxon>
        <taxon>Kitasatosporales</taxon>
        <taxon>Streptomycetaceae</taxon>
        <taxon>Streptomyces</taxon>
    </lineage>
</organism>
<dbReference type="EMBL" id="BMVX01000028">
    <property type="protein sequence ID" value="GGZ89636.1"/>
    <property type="molecule type" value="Genomic_DNA"/>
</dbReference>
<sequence length="259" mass="27070">MTTTTDTWTARTVLEQALNAAGIRFEHDGHLNAGADWISIQGPLGSHVIVSGQHGVECETGYPACQHDGWGVTYSPTGEAEDHEEIYSGPAAADLDTDTAAAVTAIRAALRDAYASAGLATVHTYMDLSEHMDVPTAVDRGAELVADAARVPGHEAPMQAAFTDAVANVLHAATADHHDAADILHRALTYTRTTERPTPADGLDDTAFAGAIADLLTASAHHIPNGCAWHTACAALAQFTNEAAPRPLTIPQQHSASSV</sequence>
<proteinExistence type="predicted"/>
<gene>
    <name evidence="1" type="ORF">GCM10010371_56890</name>
</gene>
<protein>
    <submittedName>
        <fullName evidence="1">Uncharacterized protein</fullName>
    </submittedName>
</protein>
<evidence type="ECO:0000313" key="2">
    <source>
        <dbReference type="Proteomes" id="UP000634660"/>
    </source>
</evidence>
<evidence type="ECO:0000313" key="1">
    <source>
        <dbReference type="EMBL" id="GGZ89636.1"/>
    </source>
</evidence>
<accession>A0A918VBW0</accession>
<reference evidence="1" key="1">
    <citation type="journal article" date="2014" name="Int. J. Syst. Evol. Microbiol.">
        <title>Complete genome sequence of Corynebacterium casei LMG S-19264T (=DSM 44701T), isolated from a smear-ripened cheese.</title>
        <authorList>
            <consortium name="US DOE Joint Genome Institute (JGI-PGF)"/>
            <person name="Walter F."/>
            <person name="Albersmeier A."/>
            <person name="Kalinowski J."/>
            <person name="Ruckert C."/>
        </authorList>
    </citation>
    <scope>NUCLEOTIDE SEQUENCE</scope>
    <source>
        <strain evidence="1">JCM 4834</strain>
    </source>
</reference>
<reference evidence="1" key="2">
    <citation type="submission" date="2020-09" db="EMBL/GenBank/DDBJ databases">
        <authorList>
            <person name="Sun Q."/>
            <person name="Ohkuma M."/>
        </authorList>
    </citation>
    <scope>NUCLEOTIDE SEQUENCE</scope>
    <source>
        <strain evidence="1">JCM 4834</strain>
    </source>
</reference>
<comment type="caution">
    <text evidence="1">The sequence shown here is derived from an EMBL/GenBank/DDBJ whole genome shotgun (WGS) entry which is preliminary data.</text>
</comment>